<evidence type="ECO:0000256" key="1">
    <source>
        <dbReference type="SAM" id="Phobius"/>
    </source>
</evidence>
<dbReference type="EMBL" id="JBHTAG010000003">
    <property type="protein sequence ID" value="MFC7097836.1"/>
    <property type="molecule type" value="Genomic_DNA"/>
</dbReference>
<feature type="transmembrane region" description="Helical" evidence="1">
    <location>
        <begin position="90"/>
        <end position="111"/>
    </location>
</feature>
<feature type="transmembrane region" description="Helical" evidence="1">
    <location>
        <begin position="21"/>
        <end position="49"/>
    </location>
</feature>
<keyword evidence="1" id="KW-0812">Transmembrane</keyword>
<organism evidence="3 4">
    <name type="scientific">Halobaculum marinum</name>
    <dbReference type="NCBI Taxonomy" id="3031996"/>
    <lineage>
        <taxon>Archaea</taxon>
        <taxon>Methanobacteriati</taxon>
        <taxon>Methanobacteriota</taxon>
        <taxon>Stenosarchaea group</taxon>
        <taxon>Halobacteria</taxon>
        <taxon>Halobacteriales</taxon>
        <taxon>Haloferacaceae</taxon>
        <taxon>Halobaculum</taxon>
    </lineage>
</organism>
<name>A0ABD5WZT5_9EURY</name>
<dbReference type="AlphaFoldDB" id="A0ABD5WZT5"/>
<dbReference type="InterPro" id="IPR058383">
    <property type="entry name" value="DUF8070"/>
</dbReference>
<evidence type="ECO:0000259" key="2">
    <source>
        <dbReference type="Pfam" id="PF26267"/>
    </source>
</evidence>
<reference evidence="3 4" key="1">
    <citation type="journal article" date="2019" name="Int. J. Syst. Evol. Microbiol.">
        <title>The Global Catalogue of Microorganisms (GCM) 10K type strain sequencing project: providing services to taxonomists for standard genome sequencing and annotation.</title>
        <authorList>
            <consortium name="The Broad Institute Genomics Platform"/>
            <consortium name="The Broad Institute Genome Sequencing Center for Infectious Disease"/>
            <person name="Wu L."/>
            <person name="Ma J."/>
        </authorList>
    </citation>
    <scope>NUCLEOTIDE SEQUENCE [LARGE SCALE GENOMIC DNA]</scope>
    <source>
        <strain evidence="3 4">DT55</strain>
    </source>
</reference>
<dbReference type="Proteomes" id="UP001596388">
    <property type="component" value="Unassembled WGS sequence"/>
</dbReference>
<dbReference type="RefSeq" id="WP_276237670.1">
    <property type="nucleotide sequence ID" value="NZ_CP119989.1"/>
</dbReference>
<keyword evidence="1" id="KW-1133">Transmembrane helix</keyword>
<keyword evidence="4" id="KW-1185">Reference proteome</keyword>
<sequence length="113" mass="11421">MNWPLVRRGLLRYSLVVAGGSVALLVALAGTTAAVLTFVAGLVTLLWAVGGGGEVRMSTAASNADATGTAGSVRDHEEAAAQSLPSDVRVFFLGVGLLVWSPVAGAVRVVVFG</sequence>
<accession>A0ABD5WZT5</accession>
<gene>
    <name evidence="3" type="ORF">ACFQKD_11020</name>
</gene>
<dbReference type="Pfam" id="PF26267">
    <property type="entry name" value="DUF8070"/>
    <property type="match status" value="1"/>
</dbReference>
<evidence type="ECO:0000313" key="4">
    <source>
        <dbReference type="Proteomes" id="UP001596388"/>
    </source>
</evidence>
<protein>
    <recommendedName>
        <fullName evidence="2">DUF8070 domain-containing protein</fullName>
    </recommendedName>
</protein>
<dbReference type="GeneID" id="79271250"/>
<feature type="domain" description="DUF8070" evidence="2">
    <location>
        <begin position="1"/>
        <end position="107"/>
    </location>
</feature>
<evidence type="ECO:0000313" key="3">
    <source>
        <dbReference type="EMBL" id="MFC7097836.1"/>
    </source>
</evidence>
<comment type="caution">
    <text evidence="3">The sequence shown here is derived from an EMBL/GenBank/DDBJ whole genome shotgun (WGS) entry which is preliminary data.</text>
</comment>
<keyword evidence="1" id="KW-0472">Membrane</keyword>
<proteinExistence type="predicted"/>